<dbReference type="OrthoDB" id="9765468at2"/>
<dbReference type="Proteomes" id="UP000234748">
    <property type="component" value="Unassembled WGS sequence"/>
</dbReference>
<reference evidence="3 4" key="1">
    <citation type="submission" date="2017-11" db="EMBL/GenBank/DDBJ databases">
        <title>Comparitive Functional Genomics of Dry Heat Resistant strains isolated from the Viking Spacecraft.</title>
        <authorList>
            <person name="Seuylemezian A."/>
            <person name="Cooper K."/>
            <person name="Vaishampayan P."/>
        </authorList>
    </citation>
    <scope>NUCLEOTIDE SEQUENCE [LARGE SCALE GENOMIC DNA]</scope>
    <source>
        <strain evidence="3 4">V1-29</strain>
    </source>
</reference>
<dbReference type="PANTHER" id="PTHR43615">
    <property type="entry name" value="PHOSPHOENOLPYRUVATE SYNTHASE-RELATED"/>
    <property type="match status" value="1"/>
</dbReference>
<dbReference type="SUPFAM" id="SSF52009">
    <property type="entry name" value="Phosphohistidine domain"/>
    <property type="match status" value="1"/>
</dbReference>
<protein>
    <recommendedName>
        <fullName evidence="5">PEP-utilising enzyme mobile domain-containing protein</fullName>
    </recommendedName>
</protein>
<dbReference type="GO" id="GO:0016301">
    <property type="term" value="F:kinase activity"/>
    <property type="evidence" value="ECO:0007669"/>
    <property type="project" value="InterPro"/>
</dbReference>
<evidence type="ECO:0008006" key="5">
    <source>
        <dbReference type="Google" id="ProtNLM"/>
    </source>
</evidence>
<dbReference type="InterPro" id="IPR036637">
    <property type="entry name" value="Phosphohistidine_dom_sf"/>
</dbReference>
<feature type="domain" description="PEP-utilising enzyme mobile" evidence="1">
    <location>
        <begin position="310"/>
        <end position="380"/>
    </location>
</feature>
<keyword evidence="4" id="KW-1185">Reference proteome</keyword>
<accession>A0A2N5MBN0</accession>
<dbReference type="InterPro" id="IPR002192">
    <property type="entry name" value="PPDK_AMP/ATP-bd"/>
</dbReference>
<evidence type="ECO:0000313" key="3">
    <source>
        <dbReference type="EMBL" id="PLT31770.1"/>
    </source>
</evidence>
<dbReference type="RefSeq" id="WP_101639818.1">
    <property type="nucleotide sequence ID" value="NZ_PGUY01000002.1"/>
</dbReference>
<name>A0A2N5MBN0_9BACI</name>
<dbReference type="InterPro" id="IPR008279">
    <property type="entry name" value="PEP-util_enz_mobile_dom"/>
</dbReference>
<organism evidence="3 4">
    <name type="scientific">Peribacillus deserti</name>
    <dbReference type="NCBI Taxonomy" id="673318"/>
    <lineage>
        <taxon>Bacteria</taxon>
        <taxon>Bacillati</taxon>
        <taxon>Bacillota</taxon>
        <taxon>Bacilli</taxon>
        <taxon>Bacillales</taxon>
        <taxon>Bacillaceae</taxon>
        <taxon>Peribacillus</taxon>
    </lineage>
</organism>
<dbReference type="SUPFAM" id="SSF56059">
    <property type="entry name" value="Glutathione synthetase ATP-binding domain-like"/>
    <property type="match status" value="1"/>
</dbReference>
<evidence type="ECO:0000259" key="1">
    <source>
        <dbReference type="Pfam" id="PF00391"/>
    </source>
</evidence>
<dbReference type="PANTHER" id="PTHR43615:SF1">
    <property type="entry name" value="PPDK_N DOMAIN-CONTAINING PROTEIN"/>
    <property type="match status" value="1"/>
</dbReference>
<dbReference type="AlphaFoldDB" id="A0A2N5MBN0"/>
<dbReference type="Gene3D" id="3.30.470.20">
    <property type="entry name" value="ATP-grasp fold, B domain"/>
    <property type="match status" value="1"/>
</dbReference>
<sequence>MSKASNLKTLRKAGFNVPVSYVVNDQDGRKELEIIWNELSGEAPLVVRSSMGDEDCVDESLAGKYLSILGIESLDELEQAVYNVLSSGNEEGYRAALIQPLIHSVISGVLFTSSPFCSHHMVLESSYGSGELVVGGIITPDLFLLNKHSGNVTYEISTEKRYGKFYLKHPLSSGDDLPFPDLDGRVSAVAGNMYIASFSYQTRTKSSLPMNIIKQLFKLGAEIESIFGRPQDIEWTYDYEKVCILQTRAITRINTIPKTAKMNYSLLNPINSETSTDSSEKFLKGNTASVGVGVGKIVLLRPDTEVDLPDEDYIVVAFETQPKYAYEMCRAKAIITETGGILSHAAIVARELGIPCVVGVNNLMDTAKRYSFAEVDGASGVVRFV</sequence>
<dbReference type="EMBL" id="PGUY01000002">
    <property type="protein sequence ID" value="PLT31770.1"/>
    <property type="molecule type" value="Genomic_DNA"/>
</dbReference>
<dbReference type="Gene3D" id="3.50.30.10">
    <property type="entry name" value="Phosphohistidine domain"/>
    <property type="match status" value="1"/>
</dbReference>
<comment type="caution">
    <text evidence="3">The sequence shown here is derived from an EMBL/GenBank/DDBJ whole genome shotgun (WGS) entry which is preliminary data.</text>
</comment>
<dbReference type="Pfam" id="PF00391">
    <property type="entry name" value="PEP-utilizers"/>
    <property type="match status" value="1"/>
</dbReference>
<dbReference type="Pfam" id="PF01326">
    <property type="entry name" value="PPDK_N"/>
    <property type="match status" value="1"/>
</dbReference>
<dbReference type="GO" id="GO:0005524">
    <property type="term" value="F:ATP binding"/>
    <property type="evidence" value="ECO:0007669"/>
    <property type="project" value="InterPro"/>
</dbReference>
<feature type="domain" description="Pyruvate phosphate dikinase AMP/ATP-binding" evidence="2">
    <location>
        <begin position="38"/>
        <end position="261"/>
    </location>
</feature>
<dbReference type="InterPro" id="IPR051549">
    <property type="entry name" value="PEP_Utilizing_Enz"/>
</dbReference>
<proteinExistence type="predicted"/>
<evidence type="ECO:0000259" key="2">
    <source>
        <dbReference type="Pfam" id="PF01326"/>
    </source>
</evidence>
<gene>
    <name evidence="3" type="ORF">CUU66_01000</name>
</gene>
<evidence type="ECO:0000313" key="4">
    <source>
        <dbReference type="Proteomes" id="UP000234748"/>
    </source>
</evidence>
<dbReference type="Gene3D" id="3.30.1490.20">
    <property type="entry name" value="ATP-grasp fold, A domain"/>
    <property type="match status" value="1"/>
</dbReference>
<dbReference type="InterPro" id="IPR013815">
    <property type="entry name" value="ATP_grasp_subdomain_1"/>
</dbReference>